<feature type="region of interest" description="Disordered" evidence="1">
    <location>
        <begin position="131"/>
        <end position="154"/>
    </location>
</feature>
<dbReference type="EMBL" id="VBQZ03000034">
    <property type="protein sequence ID" value="MXQ86680.1"/>
    <property type="molecule type" value="Genomic_DNA"/>
</dbReference>
<sequence length="182" mass="19783">MKMSRVCLSAALLFLLVILVDSTPVYEQNTQDQGLVMVSGKQLEKRSVLSVVDLVDQAVMTILITDSLPLPFQQLLGLLSAWSINSQVPALLRRSDTFTMPRLGTVSTLYTVAVMERRTTSSLKGIALRPAVKGQGPRGKTGARAQEEGKGWGKRWSSGGHTPFTLHSVFLLAGDRRGCSVL</sequence>
<evidence type="ECO:0000256" key="2">
    <source>
        <dbReference type="SAM" id="SignalP"/>
    </source>
</evidence>
<protein>
    <submittedName>
        <fullName evidence="3">Uncharacterized protein</fullName>
    </submittedName>
</protein>
<gene>
    <name evidence="3" type="ORF">E5288_WYG012985</name>
</gene>
<keyword evidence="4" id="KW-1185">Reference proteome</keyword>
<feature type="chain" id="PRO_5025614053" evidence="2">
    <location>
        <begin position="23"/>
        <end position="182"/>
    </location>
</feature>
<comment type="caution">
    <text evidence="3">The sequence shown here is derived from an EMBL/GenBank/DDBJ whole genome shotgun (WGS) entry which is preliminary data.</text>
</comment>
<keyword evidence="2" id="KW-0732">Signal</keyword>
<evidence type="ECO:0000313" key="4">
    <source>
        <dbReference type="Proteomes" id="UP000322234"/>
    </source>
</evidence>
<organism evidence="3 4">
    <name type="scientific">Bos mutus</name>
    <name type="common">wild yak</name>
    <dbReference type="NCBI Taxonomy" id="72004"/>
    <lineage>
        <taxon>Eukaryota</taxon>
        <taxon>Metazoa</taxon>
        <taxon>Chordata</taxon>
        <taxon>Craniata</taxon>
        <taxon>Vertebrata</taxon>
        <taxon>Euteleostomi</taxon>
        <taxon>Mammalia</taxon>
        <taxon>Eutheria</taxon>
        <taxon>Laurasiatheria</taxon>
        <taxon>Artiodactyla</taxon>
        <taxon>Ruminantia</taxon>
        <taxon>Pecora</taxon>
        <taxon>Bovidae</taxon>
        <taxon>Bovinae</taxon>
        <taxon>Bos</taxon>
    </lineage>
</organism>
<accession>A0A6B0R9Y8</accession>
<proteinExistence type="predicted"/>
<dbReference type="Proteomes" id="UP000322234">
    <property type="component" value="Unassembled WGS sequence"/>
</dbReference>
<evidence type="ECO:0000313" key="3">
    <source>
        <dbReference type="EMBL" id="MXQ86680.1"/>
    </source>
</evidence>
<name>A0A6B0R9Y8_9CETA</name>
<reference evidence="3" key="1">
    <citation type="submission" date="2019-10" db="EMBL/GenBank/DDBJ databases">
        <title>The sequence and de novo assembly of the wild yak genome.</title>
        <authorList>
            <person name="Liu Y."/>
        </authorList>
    </citation>
    <scope>NUCLEOTIDE SEQUENCE [LARGE SCALE GENOMIC DNA]</scope>
    <source>
        <strain evidence="3">WY2019</strain>
    </source>
</reference>
<dbReference type="AlphaFoldDB" id="A0A6B0R9Y8"/>
<feature type="signal peptide" evidence="2">
    <location>
        <begin position="1"/>
        <end position="22"/>
    </location>
</feature>
<evidence type="ECO:0000256" key="1">
    <source>
        <dbReference type="SAM" id="MobiDB-lite"/>
    </source>
</evidence>